<evidence type="ECO:0008006" key="6">
    <source>
        <dbReference type="Google" id="ProtNLM"/>
    </source>
</evidence>
<dbReference type="EMBL" id="SJPZ01000001">
    <property type="protein sequence ID" value="TWU65071.1"/>
    <property type="molecule type" value="Genomic_DNA"/>
</dbReference>
<organism evidence="4 5">
    <name type="scientific">Crateriforma conspicua</name>
    <dbReference type="NCBI Taxonomy" id="2527996"/>
    <lineage>
        <taxon>Bacteria</taxon>
        <taxon>Pseudomonadati</taxon>
        <taxon>Planctomycetota</taxon>
        <taxon>Planctomycetia</taxon>
        <taxon>Planctomycetales</taxon>
        <taxon>Planctomycetaceae</taxon>
        <taxon>Crateriforma</taxon>
    </lineage>
</organism>
<feature type="region of interest" description="Disordered" evidence="2">
    <location>
        <begin position="318"/>
        <end position="356"/>
    </location>
</feature>
<keyword evidence="3" id="KW-1133">Transmembrane helix</keyword>
<protein>
    <recommendedName>
        <fullName evidence="6">Chromosome partition protein Smc</fullName>
    </recommendedName>
</protein>
<evidence type="ECO:0000256" key="1">
    <source>
        <dbReference type="SAM" id="Coils"/>
    </source>
</evidence>
<feature type="transmembrane region" description="Helical" evidence="3">
    <location>
        <begin position="141"/>
        <end position="159"/>
    </location>
</feature>
<keyword evidence="3" id="KW-0472">Membrane</keyword>
<feature type="transmembrane region" description="Helical" evidence="3">
    <location>
        <begin position="56"/>
        <end position="76"/>
    </location>
</feature>
<proteinExistence type="predicted"/>
<evidence type="ECO:0000256" key="2">
    <source>
        <dbReference type="SAM" id="MobiDB-lite"/>
    </source>
</evidence>
<evidence type="ECO:0000313" key="4">
    <source>
        <dbReference type="EMBL" id="TWU65071.1"/>
    </source>
</evidence>
<dbReference type="Proteomes" id="UP000316476">
    <property type="component" value="Unassembled WGS sequence"/>
</dbReference>
<feature type="compositionally biased region" description="Basic and acidic residues" evidence="2">
    <location>
        <begin position="532"/>
        <end position="548"/>
    </location>
</feature>
<feature type="transmembrane region" description="Helical" evidence="3">
    <location>
        <begin position="20"/>
        <end position="44"/>
    </location>
</feature>
<feature type="region of interest" description="Disordered" evidence="2">
    <location>
        <begin position="514"/>
        <end position="548"/>
    </location>
</feature>
<feature type="compositionally biased region" description="Gly residues" evidence="2">
    <location>
        <begin position="453"/>
        <end position="464"/>
    </location>
</feature>
<reference evidence="4 5" key="1">
    <citation type="submission" date="2019-02" db="EMBL/GenBank/DDBJ databases">
        <title>Deep-cultivation of Planctomycetes and their phenomic and genomic characterization uncovers novel biology.</title>
        <authorList>
            <person name="Wiegand S."/>
            <person name="Jogler M."/>
            <person name="Boedeker C."/>
            <person name="Pinto D."/>
            <person name="Vollmers J."/>
            <person name="Rivas-Marin E."/>
            <person name="Kohn T."/>
            <person name="Peeters S.H."/>
            <person name="Heuer A."/>
            <person name="Rast P."/>
            <person name="Oberbeckmann S."/>
            <person name="Bunk B."/>
            <person name="Jeske O."/>
            <person name="Meyerdierks A."/>
            <person name="Storesund J.E."/>
            <person name="Kallscheuer N."/>
            <person name="Luecker S."/>
            <person name="Lage O.M."/>
            <person name="Pohl T."/>
            <person name="Merkel B.J."/>
            <person name="Hornburger P."/>
            <person name="Mueller R.-W."/>
            <person name="Bruemmer F."/>
            <person name="Labrenz M."/>
            <person name="Spormann A.M."/>
            <person name="Op Den Camp H."/>
            <person name="Overmann J."/>
            <person name="Amann R."/>
            <person name="Jetten M.S.M."/>
            <person name="Mascher T."/>
            <person name="Medema M.H."/>
            <person name="Devos D.P."/>
            <person name="Kaster A.-K."/>
            <person name="Ovreas L."/>
            <person name="Rohde M."/>
            <person name="Galperin M.Y."/>
            <person name="Jogler C."/>
        </authorList>
    </citation>
    <scope>NUCLEOTIDE SEQUENCE [LARGE SCALE GENOMIC DNA]</scope>
    <source>
        <strain evidence="4 5">V7</strain>
    </source>
</reference>
<feature type="region of interest" description="Disordered" evidence="2">
    <location>
        <begin position="453"/>
        <end position="482"/>
    </location>
</feature>
<dbReference type="RefSeq" id="WP_146410686.1">
    <property type="nucleotide sequence ID" value="NZ_SJPZ01000001.1"/>
</dbReference>
<sequence length="548" mass="60552">MNSIESTVSRARIRMILGRFGRLCCWTIAVGLAIAALAIVSVVWWNVPVDLTNWSIGWVATGLGGGMAVAACIAAWTAPSRQAAAEEVDRRFGLRERVGSAMGMSHSQRETEFGKALVSDADVRAGQLAVADRFALRPSRLGWLPLSMVPVCFAAFLLVKQYGDAPPTVTEATEVSAETKQVQTVARQLRKTLKEQKERADAEGLEEARELFEKMEADLEKVAQQKQMSRKEALIALNELKDQLDQRRENLGSPEQMRRAMSQMKGLDSGPAKKVADAIKDGQFGDAQKMIKDLAKKVREGNLSKADQKKLAQQVKQMQQQMKQAVENHEKKKQDLQRQIDQARREGRTADAEQMQQKLDQLRQQDGQMQKMQQMAEAMSNAAQAMEQGDASSAADAMQQMADQLGDMADEMSELEDLQSAMDDLLQSKQQMGCQQCQGMGCQGCQGGMQGDKPGNGLGRGAGQGDRPESETDTNFYDSQVRGDVRRGRAIIAGFADGPNRKGVTREDLKSVIESELDEAANPLENQNLPRAEQEHTQQYFDRLRSGR</sequence>
<accession>A0A5C6FRW9</accession>
<feature type="compositionally biased region" description="Basic and acidic residues" evidence="2">
    <location>
        <begin position="326"/>
        <end position="351"/>
    </location>
</feature>
<feature type="coiled-coil region" evidence="1">
    <location>
        <begin position="179"/>
        <end position="250"/>
    </location>
</feature>
<dbReference type="OrthoDB" id="250171at2"/>
<evidence type="ECO:0000313" key="5">
    <source>
        <dbReference type="Proteomes" id="UP000316476"/>
    </source>
</evidence>
<comment type="caution">
    <text evidence="4">The sequence shown here is derived from an EMBL/GenBank/DDBJ whole genome shotgun (WGS) entry which is preliminary data.</text>
</comment>
<keyword evidence="1" id="KW-0175">Coiled coil</keyword>
<evidence type="ECO:0000256" key="3">
    <source>
        <dbReference type="SAM" id="Phobius"/>
    </source>
</evidence>
<keyword evidence="3" id="KW-0812">Transmembrane</keyword>
<name>A0A5C6FRW9_9PLAN</name>
<dbReference type="AlphaFoldDB" id="A0A5C6FRW9"/>
<gene>
    <name evidence="4" type="ORF">V7x_06150</name>
</gene>